<keyword evidence="6" id="KW-1185">Reference proteome</keyword>
<proteinExistence type="predicted"/>
<dbReference type="Gene3D" id="3.30.1360.40">
    <property type="match status" value="1"/>
</dbReference>
<dbReference type="InterPro" id="IPR029000">
    <property type="entry name" value="Cyclophilin-like_dom_sf"/>
</dbReference>
<dbReference type="Proteomes" id="UP001186452">
    <property type="component" value="Unassembled WGS sequence"/>
</dbReference>
<evidence type="ECO:0000256" key="2">
    <source>
        <dbReference type="ARBA" id="ARBA00022801"/>
    </source>
</evidence>
<dbReference type="Gene3D" id="2.40.100.10">
    <property type="entry name" value="Cyclophilin-like"/>
    <property type="match status" value="1"/>
</dbReference>
<evidence type="ECO:0000313" key="5">
    <source>
        <dbReference type="EMBL" id="MDV5169753.1"/>
    </source>
</evidence>
<dbReference type="SUPFAM" id="SSF50891">
    <property type="entry name" value="Cyclophilin-like"/>
    <property type="match status" value="1"/>
</dbReference>
<dbReference type="InterPro" id="IPR003833">
    <property type="entry name" value="CT_C_D"/>
</dbReference>
<dbReference type="RefSeq" id="WP_317522510.1">
    <property type="nucleotide sequence ID" value="NZ_JAWJZI010000004.1"/>
</dbReference>
<name>A0ABU3ZIM4_9GAMM</name>
<evidence type="ECO:0000259" key="4">
    <source>
        <dbReference type="SMART" id="SM00796"/>
    </source>
</evidence>
<dbReference type="GO" id="GO:0017168">
    <property type="term" value="F:5-oxoprolinase (ATP-hydrolyzing) activity"/>
    <property type="evidence" value="ECO:0007669"/>
    <property type="project" value="UniProtKB-EC"/>
</dbReference>
<dbReference type="SUPFAM" id="SSF160467">
    <property type="entry name" value="PH0987 N-terminal domain-like"/>
    <property type="match status" value="1"/>
</dbReference>
<dbReference type="PANTHER" id="PTHR34698:SF2">
    <property type="entry name" value="5-OXOPROLINASE SUBUNIT B"/>
    <property type="match status" value="1"/>
</dbReference>
<dbReference type="EC" id="3.5.2.9" evidence="5"/>
<feature type="domain" description="Carboxyltransferase" evidence="4">
    <location>
        <begin position="1"/>
        <end position="203"/>
    </location>
</feature>
<evidence type="ECO:0000256" key="1">
    <source>
        <dbReference type="ARBA" id="ARBA00022741"/>
    </source>
</evidence>
<organism evidence="5 6">
    <name type="scientific">Photobacterium rosenbergii</name>
    <dbReference type="NCBI Taxonomy" id="294936"/>
    <lineage>
        <taxon>Bacteria</taxon>
        <taxon>Pseudomonadati</taxon>
        <taxon>Pseudomonadota</taxon>
        <taxon>Gammaproteobacteria</taxon>
        <taxon>Vibrionales</taxon>
        <taxon>Vibrionaceae</taxon>
        <taxon>Photobacterium</taxon>
    </lineage>
</organism>
<keyword evidence="3" id="KW-0067">ATP-binding</keyword>
<reference evidence="5 6" key="1">
    <citation type="submission" date="2023-10" db="EMBL/GenBank/DDBJ databases">
        <title>Marine bacteria isolated from horseshoe crab.</title>
        <authorList>
            <person name="Cheng T.H."/>
        </authorList>
    </citation>
    <scope>NUCLEOTIDE SEQUENCE [LARGE SCALE GENOMIC DNA]</scope>
    <source>
        <strain evidence="5 6">HSC6</strain>
    </source>
</reference>
<dbReference type="EMBL" id="JAWJZI010000004">
    <property type="protein sequence ID" value="MDV5169753.1"/>
    <property type="molecule type" value="Genomic_DNA"/>
</dbReference>
<dbReference type="NCBIfam" id="TIGR00370">
    <property type="entry name" value="5-oxoprolinase subunit PxpB"/>
    <property type="match status" value="1"/>
</dbReference>
<gene>
    <name evidence="5" type="primary">pxpB</name>
    <name evidence="5" type="ORF">R2X38_12195</name>
</gene>
<dbReference type="SMART" id="SM00796">
    <property type="entry name" value="AHS1"/>
    <property type="match status" value="1"/>
</dbReference>
<accession>A0ABU3ZIM4</accession>
<dbReference type="Pfam" id="PF02682">
    <property type="entry name" value="CT_C_D"/>
    <property type="match status" value="1"/>
</dbReference>
<evidence type="ECO:0000313" key="6">
    <source>
        <dbReference type="Proteomes" id="UP001186452"/>
    </source>
</evidence>
<keyword evidence="1" id="KW-0547">Nucleotide-binding</keyword>
<keyword evidence="2 5" id="KW-0378">Hydrolase</keyword>
<comment type="caution">
    <text evidence="5">The sequence shown here is derived from an EMBL/GenBank/DDBJ whole genome shotgun (WGS) entry which is preliminary data.</text>
</comment>
<evidence type="ECO:0000256" key="3">
    <source>
        <dbReference type="ARBA" id="ARBA00022840"/>
    </source>
</evidence>
<sequence length="238" mass="26337">MRMLPVNENTIIVYFSDTVSPATADRVAAALPVIQSHLGQYVVDIVPSYTSILISFDLVTIGLRNFSLQLQRVLAECDNSISNRQVKTIELPVYYGPEVALDADEICAHTGLTFDEVIQIHVATTYRVYAIGFAPGFAYLGNTDKRIEIPRKQTPRLKVPTGSLALADRQTAIYPKQSPGGWQVIGRTPISLIDFERDNLTLFEMGAQVSFTPIDKATFLDMGGVLLPEEMTQEREVA</sequence>
<dbReference type="InterPro" id="IPR010016">
    <property type="entry name" value="PxpB"/>
</dbReference>
<dbReference type="PANTHER" id="PTHR34698">
    <property type="entry name" value="5-OXOPROLINASE SUBUNIT B"/>
    <property type="match status" value="1"/>
</dbReference>
<protein>
    <submittedName>
        <fullName evidence="5">5-oxoprolinase subunit PxpB</fullName>
        <ecNumber evidence="5">3.5.2.9</ecNumber>
    </submittedName>
</protein>